<feature type="transmembrane region" description="Helical" evidence="7">
    <location>
        <begin position="386"/>
        <end position="404"/>
    </location>
</feature>
<keyword evidence="2" id="KW-0813">Transport</keyword>
<evidence type="ECO:0000313" key="9">
    <source>
        <dbReference type="EMBL" id="XCG65644.1"/>
    </source>
</evidence>
<feature type="transmembrane region" description="Helical" evidence="7">
    <location>
        <begin position="171"/>
        <end position="190"/>
    </location>
</feature>
<protein>
    <submittedName>
        <fullName evidence="9">MFS transporter</fullName>
    </submittedName>
</protein>
<dbReference type="Gene3D" id="1.20.1250.20">
    <property type="entry name" value="MFS general substrate transporter like domains"/>
    <property type="match status" value="2"/>
</dbReference>
<feature type="transmembrane region" description="Helical" evidence="7">
    <location>
        <begin position="262"/>
        <end position="283"/>
    </location>
</feature>
<organism evidence="9">
    <name type="scientific">Nakamurella sp. A5-74</name>
    <dbReference type="NCBI Taxonomy" id="3158264"/>
    <lineage>
        <taxon>Bacteria</taxon>
        <taxon>Bacillati</taxon>
        <taxon>Actinomycetota</taxon>
        <taxon>Actinomycetes</taxon>
        <taxon>Nakamurellales</taxon>
        <taxon>Nakamurellaceae</taxon>
        <taxon>Nakamurella</taxon>
    </lineage>
</organism>
<dbReference type="AlphaFoldDB" id="A0AAU8DUG9"/>
<dbReference type="InterPro" id="IPR011701">
    <property type="entry name" value="MFS"/>
</dbReference>
<feature type="transmembrane region" description="Helical" evidence="7">
    <location>
        <begin position="224"/>
        <end position="242"/>
    </location>
</feature>
<dbReference type="CDD" id="cd17369">
    <property type="entry name" value="MFS_ShiA_like"/>
    <property type="match status" value="1"/>
</dbReference>
<proteinExistence type="predicted"/>
<keyword evidence="6 7" id="KW-0472">Membrane</keyword>
<dbReference type="RefSeq" id="WP_353651249.1">
    <property type="nucleotide sequence ID" value="NZ_CP159218.1"/>
</dbReference>
<evidence type="ECO:0000256" key="2">
    <source>
        <dbReference type="ARBA" id="ARBA00022448"/>
    </source>
</evidence>
<reference evidence="9" key="1">
    <citation type="submission" date="2024-05" db="EMBL/GenBank/DDBJ databases">
        <authorList>
            <person name="Cai S.Y."/>
            <person name="Jin L.M."/>
            <person name="Li H.R."/>
        </authorList>
    </citation>
    <scope>NUCLEOTIDE SEQUENCE</scope>
    <source>
        <strain evidence="9">A5-74</strain>
    </source>
</reference>
<feature type="domain" description="Major facilitator superfamily (MFS) profile" evidence="8">
    <location>
        <begin position="1"/>
        <end position="409"/>
    </location>
</feature>
<sequence length="424" mass="44502">MVASTIGTVMEWYDFNLYGLASALIFGPLIFGTSSVGGTLASFATYAVGFAARPIGGVILGHLGDRVGRKRVLILTMYGMGISTALLGLLPTHAQVGVLAPILLVVLRIGQGIAVGGEFAGATLLTIENAPPGRRGLFGSIPAMGTGAGFVLASAVFGLVSLLPDDVFLTWGWRIPFFVSIGLVVFGLWLRRGIEETAAFSEVRETDTRERFPLLTIIRTQPSAVLRTMGITVSGFVFGYSVQAFAVNYAVKTVGVSRSLMLWGIALASALEIIAIPFWGWLSDKIGRKVMVSIGLVFTVAYILPFFALLETGKPGLIILALIIALPIAKDMVFGPQAALVAEQFDSQVRFSGVSAGREVGGAIFGGTAPFIATALVAATGSTDSIAFYIMAACVVTLVAVLLGRETSRGSLRGAAREALDTAR</sequence>
<evidence type="ECO:0000256" key="1">
    <source>
        <dbReference type="ARBA" id="ARBA00004651"/>
    </source>
</evidence>
<dbReference type="EMBL" id="CP159218">
    <property type="protein sequence ID" value="XCG65644.1"/>
    <property type="molecule type" value="Genomic_DNA"/>
</dbReference>
<feature type="transmembrane region" description="Helical" evidence="7">
    <location>
        <begin position="102"/>
        <end position="125"/>
    </location>
</feature>
<evidence type="ECO:0000256" key="4">
    <source>
        <dbReference type="ARBA" id="ARBA00022692"/>
    </source>
</evidence>
<dbReference type="PROSITE" id="PS50850">
    <property type="entry name" value="MFS"/>
    <property type="match status" value="1"/>
</dbReference>
<dbReference type="Pfam" id="PF00083">
    <property type="entry name" value="Sugar_tr"/>
    <property type="match status" value="1"/>
</dbReference>
<name>A0AAU8DUG9_9ACTN</name>
<dbReference type="GO" id="GO:0005886">
    <property type="term" value="C:plasma membrane"/>
    <property type="evidence" value="ECO:0007669"/>
    <property type="project" value="UniProtKB-SubCell"/>
</dbReference>
<evidence type="ECO:0000256" key="3">
    <source>
        <dbReference type="ARBA" id="ARBA00022475"/>
    </source>
</evidence>
<dbReference type="SUPFAM" id="SSF103473">
    <property type="entry name" value="MFS general substrate transporter"/>
    <property type="match status" value="1"/>
</dbReference>
<dbReference type="PANTHER" id="PTHR43045:SF1">
    <property type="entry name" value="SHIKIMATE TRANSPORTER"/>
    <property type="match status" value="1"/>
</dbReference>
<dbReference type="Pfam" id="PF07690">
    <property type="entry name" value="MFS_1"/>
    <property type="match status" value="1"/>
</dbReference>
<keyword evidence="3" id="KW-1003">Cell membrane</keyword>
<dbReference type="InterPro" id="IPR020846">
    <property type="entry name" value="MFS_dom"/>
</dbReference>
<comment type="subcellular location">
    <subcellularLocation>
        <location evidence="1">Cell membrane</location>
        <topology evidence="1">Multi-pass membrane protein</topology>
    </subcellularLocation>
</comment>
<feature type="transmembrane region" description="Helical" evidence="7">
    <location>
        <begin position="290"/>
        <end position="310"/>
    </location>
</feature>
<evidence type="ECO:0000259" key="8">
    <source>
        <dbReference type="PROSITE" id="PS50850"/>
    </source>
</evidence>
<dbReference type="InterPro" id="IPR005828">
    <property type="entry name" value="MFS_sugar_transport-like"/>
</dbReference>
<accession>A0AAU8DUG9</accession>
<feature type="transmembrane region" description="Helical" evidence="7">
    <location>
        <begin position="12"/>
        <end position="31"/>
    </location>
</feature>
<feature type="transmembrane region" description="Helical" evidence="7">
    <location>
        <begin position="316"/>
        <end position="340"/>
    </location>
</feature>
<evidence type="ECO:0000256" key="5">
    <source>
        <dbReference type="ARBA" id="ARBA00022989"/>
    </source>
</evidence>
<keyword evidence="5 7" id="KW-1133">Transmembrane helix</keyword>
<dbReference type="PANTHER" id="PTHR43045">
    <property type="entry name" value="SHIKIMATE TRANSPORTER"/>
    <property type="match status" value="1"/>
</dbReference>
<feature type="transmembrane region" description="Helical" evidence="7">
    <location>
        <begin position="72"/>
        <end position="90"/>
    </location>
</feature>
<keyword evidence="4 7" id="KW-0812">Transmembrane</keyword>
<dbReference type="GO" id="GO:0022857">
    <property type="term" value="F:transmembrane transporter activity"/>
    <property type="evidence" value="ECO:0007669"/>
    <property type="project" value="InterPro"/>
</dbReference>
<feature type="transmembrane region" description="Helical" evidence="7">
    <location>
        <begin position="43"/>
        <end position="60"/>
    </location>
</feature>
<evidence type="ECO:0000256" key="7">
    <source>
        <dbReference type="SAM" id="Phobius"/>
    </source>
</evidence>
<gene>
    <name evidence="9" type="ORF">ABLG96_10385</name>
</gene>
<dbReference type="InterPro" id="IPR036259">
    <property type="entry name" value="MFS_trans_sf"/>
</dbReference>
<evidence type="ECO:0000256" key="6">
    <source>
        <dbReference type="ARBA" id="ARBA00023136"/>
    </source>
</evidence>
<feature type="transmembrane region" description="Helical" evidence="7">
    <location>
        <begin position="137"/>
        <end position="159"/>
    </location>
</feature>
<feature type="transmembrane region" description="Helical" evidence="7">
    <location>
        <begin position="360"/>
        <end position="380"/>
    </location>
</feature>